<feature type="compositionally biased region" description="Polar residues" evidence="2">
    <location>
        <begin position="434"/>
        <end position="453"/>
    </location>
</feature>
<gene>
    <name evidence="4" type="ORF">OSJNBa0019N10.12</name>
</gene>
<protein>
    <recommendedName>
        <fullName evidence="3">Transposase (putative) gypsy type domain-containing protein</fullName>
    </recommendedName>
</protein>
<feature type="compositionally biased region" description="Acidic residues" evidence="2">
    <location>
        <begin position="391"/>
        <end position="415"/>
    </location>
</feature>
<dbReference type="EMBL" id="AC092748">
    <property type="protein sequence ID" value="AAM01074.1"/>
    <property type="molecule type" value="Genomic_DNA"/>
</dbReference>
<name>A0A5S6RBL8_ORYSJ</name>
<dbReference type="Proteomes" id="UP000000763">
    <property type="component" value="Chromosome 10"/>
</dbReference>
<reference evidence="5" key="2">
    <citation type="journal article" date="2008" name="Nucleic Acids Res.">
        <title>The rice annotation project database (RAP-DB): 2008 update.</title>
        <authorList>
            <consortium name="The rice annotation project (RAP)"/>
        </authorList>
    </citation>
    <scope>GENOME REANNOTATION</scope>
    <source>
        <strain evidence="5">cv. Nipponbare</strain>
    </source>
</reference>
<feature type="domain" description="Transposase (putative) gypsy type" evidence="3">
    <location>
        <begin position="122"/>
        <end position="187"/>
    </location>
</feature>
<dbReference type="InterPro" id="IPR007321">
    <property type="entry name" value="Transposase_28"/>
</dbReference>
<proteinExistence type="predicted"/>
<evidence type="ECO:0000313" key="4">
    <source>
        <dbReference type="EMBL" id="AAM01074.1"/>
    </source>
</evidence>
<feature type="region of interest" description="Disordered" evidence="2">
    <location>
        <begin position="950"/>
        <end position="972"/>
    </location>
</feature>
<evidence type="ECO:0000256" key="2">
    <source>
        <dbReference type="SAM" id="MobiDB-lite"/>
    </source>
</evidence>
<organism evidence="4 5">
    <name type="scientific">Oryza sativa subsp. japonica</name>
    <name type="common">Rice</name>
    <dbReference type="NCBI Taxonomy" id="39947"/>
    <lineage>
        <taxon>Eukaryota</taxon>
        <taxon>Viridiplantae</taxon>
        <taxon>Streptophyta</taxon>
        <taxon>Embryophyta</taxon>
        <taxon>Tracheophyta</taxon>
        <taxon>Spermatophyta</taxon>
        <taxon>Magnoliopsida</taxon>
        <taxon>Liliopsida</taxon>
        <taxon>Poales</taxon>
        <taxon>Poaceae</taxon>
        <taxon>BOP clade</taxon>
        <taxon>Oryzoideae</taxon>
        <taxon>Oryzeae</taxon>
        <taxon>Oryzinae</taxon>
        <taxon>Oryza</taxon>
        <taxon>Oryza sativa</taxon>
    </lineage>
</organism>
<keyword evidence="1" id="KW-0175">Coiled coil</keyword>
<reference evidence="5" key="1">
    <citation type="journal article" date="2005" name="Nature">
        <title>The map-based sequence of the rice genome.</title>
        <authorList>
            <consortium name="International rice genome sequencing project (IRGSP)"/>
            <person name="Matsumoto T."/>
            <person name="Wu J."/>
            <person name="Kanamori H."/>
            <person name="Katayose Y."/>
            <person name="Fujisawa M."/>
            <person name="Namiki N."/>
            <person name="Mizuno H."/>
            <person name="Yamamoto K."/>
            <person name="Antonio B.A."/>
            <person name="Baba T."/>
            <person name="Sakata K."/>
            <person name="Nagamura Y."/>
            <person name="Aoki H."/>
            <person name="Arikawa K."/>
            <person name="Arita K."/>
            <person name="Bito T."/>
            <person name="Chiden Y."/>
            <person name="Fujitsuka N."/>
            <person name="Fukunaka R."/>
            <person name="Hamada M."/>
            <person name="Harada C."/>
            <person name="Hayashi A."/>
            <person name="Hijishita S."/>
            <person name="Honda M."/>
            <person name="Hosokawa S."/>
            <person name="Ichikawa Y."/>
            <person name="Idonuma A."/>
            <person name="Iijima M."/>
            <person name="Ikeda M."/>
            <person name="Ikeno M."/>
            <person name="Ito K."/>
            <person name="Ito S."/>
            <person name="Ito T."/>
            <person name="Ito Y."/>
            <person name="Ito Y."/>
            <person name="Iwabuchi A."/>
            <person name="Kamiya K."/>
            <person name="Karasawa W."/>
            <person name="Kurita K."/>
            <person name="Katagiri S."/>
            <person name="Kikuta A."/>
            <person name="Kobayashi H."/>
            <person name="Kobayashi N."/>
            <person name="Machita K."/>
            <person name="Maehara T."/>
            <person name="Masukawa M."/>
            <person name="Mizubayashi T."/>
            <person name="Mukai Y."/>
            <person name="Nagasaki H."/>
            <person name="Nagata Y."/>
            <person name="Naito S."/>
            <person name="Nakashima M."/>
            <person name="Nakama Y."/>
            <person name="Nakamichi Y."/>
            <person name="Nakamura M."/>
            <person name="Meguro A."/>
            <person name="Negishi M."/>
            <person name="Ohta I."/>
            <person name="Ohta T."/>
            <person name="Okamoto M."/>
            <person name="Ono N."/>
            <person name="Saji S."/>
            <person name="Sakaguchi M."/>
            <person name="Sakai K."/>
            <person name="Shibata M."/>
            <person name="Shimokawa T."/>
            <person name="Song J."/>
            <person name="Takazaki Y."/>
            <person name="Terasawa K."/>
            <person name="Tsugane M."/>
            <person name="Tsuji K."/>
            <person name="Ueda S."/>
            <person name="Waki K."/>
            <person name="Yamagata H."/>
            <person name="Yamamoto M."/>
            <person name="Yamamoto S."/>
            <person name="Yamane H."/>
            <person name="Yoshiki S."/>
            <person name="Yoshihara R."/>
            <person name="Yukawa K."/>
            <person name="Zhong H."/>
            <person name="Yano M."/>
            <person name="Yuan Q."/>
            <person name="Ouyang S."/>
            <person name="Liu J."/>
            <person name="Jones K.M."/>
            <person name="Gansberger K."/>
            <person name="Moffat K."/>
            <person name="Hill J."/>
            <person name="Bera J."/>
            <person name="Fadrosh D."/>
            <person name="Jin S."/>
            <person name="Johri S."/>
            <person name="Kim M."/>
            <person name="Overton L."/>
            <person name="Reardon M."/>
            <person name="Tsitrin T."/>
            <person name="Vuong H."/>
            <person name="Weaver B."/>
            <person name="Ciecko A."/>
            <person name="Tallon L."/>
            <person name="Jackson J."/>
            <person name="Pai G."/>
            <person name="Aken S.V."/>
            <person name="Utterback T."/>
            <person name="Reidmuller S."/>
            <person name="Feldblyum T."/>
            <person name="Hsiao J."/>
            <person name="Zismann V."/>
            <person name="Iobst S."/>
            <person name="de Vazeille A.R."/>
            <person name="Buell C.R."/>
            <person name="Ying K."/>
            <person name="Li Y."/>
            <person name="Lu T."/>
            <person name="Huang Y."/>
            <person name="Zhao Q."/>
            <person name="Feng Q."/>
            <person name="Zhang L."/>
            <person name="Zhu J."/>
            <person name="Weng Q."/>
            <person name="Mu J."/>
            <person name="Lu Y."/>
            <person name="Fan D."/>
            <person name="Liu Y."/>
            <person name="Guan J."/>
            <person name="Zhang Y."/>
            <person name="Yu S."/>
            <person name="Liu X."/>
            <person name="Zhang Y."/>
            <person name="Hong G."/>
            <person name="Han B."/>
            <person name="Choisne N."/>
            <person name="Demange N."/>
            <person name="Orjeda G."/>
            <person name="Samain S."/>
            <person name="Cattolico L."/>
            <person name="Pelletier E."/>
            <person name="Couloux A."/>
            <person name="Segurens B."/>
            <person name="Wincker P."/>
            <person name="D'Hont A."/>
            <person name="Scarpelli C."/>
            <person name="Weissenbach J."/>
            <person name="Salanoubat M."/>
            <person name="Quetier F."/>
            <person name="Yu Y."/>
            <person name="Kim H.R."/>
            <person name="Rambo T."/>
            <person name="Currie J."/>
            <person name="Collura K."/>
            <person name="Luo M."/>
            <person name="Yang T."/>
            <person name="Ammiraju J.S.S."/>
            <person name="Engler F."/>
            <person name="Soderlund C."/>
            <person name="Wing R.A."/>
            <person name="Palmer L.E."/>
            <person name="de la Bastide M."/>
            <person name="Spiegel L."/>
            <person name="Nascimento L."/>
            <person name="Zutavern T."/>
            <person name="O'Shaughnessy A."/>
            <person name="Dike S."/>
            <person name="Dedhia N."/>
            <person name="Preston R."/>
            <person name="Balija V."/>
            <person name="McCombie W.R."/>
            <person name="Chow T."/>
            <person name="Chen H."/>
            <person name="Chung M."/>
            <person name="Chen C."/>
            <person name="Shaw J."/>
            <person name="Wu H."/>
            <person name="Hsiao K."/>
            <person name="Chao Y."/>
            <person name="Chu M."/>
            <person name="Cheng C."/>
            <person name="Hour A."/>
            <person name="Lee P."/>
            <person name="Lin S."/>
            <person name="Lin Y."/>
            <person name="Liou J."/>
            <person name="Liu S."/>
            <person name="Hsing Y."/>
            <person name="Raghuvanshi S."/>
            <person name="Mohanty A."/>
            <person name="Bharti A.K."/>
            <person name="Gaur A."/>
            <person name="Gupta V."/>
            <person name="Kumar D."/>
            <person name="Ravi V."/>
            <person name="Vij S."/>
            <person name="Kapur A."/>
            <person name="Khurana P."/>
            <person name="Khurana P."/>
            <person name="Khurana J.P."/>
            <person name="Tyagi A.K."/>
            <person name="Gaikwad K."/>
            <person name="Singh A."/>
            <person name="Dalal V."/>
            <person name="Srivastava S."/>
            <person name="Dixit A."/>
            <person name="Pal A.K."/>
            <person name="Ghazi I.A."/>
            <person name="Yadav M."/>
            <person name="Pandit A."/>
            <person name="Bhargava A."/>
            <person name="Sureshbabu K."/>
            <person name="Batra K."/>
            <person name="Sharma T.R."/>
            <person name="Mohapatra T."/>
            <person name="Singh N.K."/>
            <person name="Messing J."/>
            <person name="Nelson A.B."/>
            <person name="Fuks G."/>
            <person name="Kavchok S."/>
            <person name="Keizer G."/>
            <person name="Linton E."/>
            <person name="Llaca V."/>
            <person name="Song R."/>
            <person name="Tanyolac B."/>
            <person name="Young S."/>
            <person name="Ho-Il K."/>
            <person name="Hahn J.H."/>
            <person name="Sangsakoo G."/>
            <person name="Vanavichit A."/>
            <person name="de Mattos Luiz.A.T."/>
            <person name="Zimmer P.D."/>
            <person name="Malone G."/>
            <person name="Dellagostin O."/>
            <person name="de Oliveira A.C."/>
            <person name="Bevan M."/>
            <person name="Bancroft I."/>
            <person name="Minx P."/>
            <person name="Cordum H."/>
            <person name="Wilson R."/>
            <person name="Cheng Z."/>
            <person name="Jin W."/>
            <person name="Jiang J."/>
            <person name="Leong S.A."/>
            <person name="Iwama H."/>
            <person name="Gojobori T."/>
            <person name="Itoh T."/>
            <person name="Niimura Y."/>
            <person name="Fujii Y."/>
            <person name="Habara T."/>
            <person name="Sakai H."/>
            <person name="Sato Y."/>
            <person name="Wilson G."/>
            <person name="Kumar K."/>
            <person name="McCouch S."/>
            <person name="Juretic N."/>
            <person name="Hoen D."/>
            <person name="Wright S."/>
            <person name="Bruskiewich R."/>
            <person name="Bureau T."/>
            <person name="Miyao A."/>
            <person name="Hirochika H."/>
            <person name="Nishikawa T."/>
            <person name="Kadowaki K."/>
            <person name="Sugiura M."/>
            <person name="Burr B."/>
            <person name="Sasaki T."/>
        </authorList>
    </citation>
    <scope>NUCLEOTIDE SEQUENCE [LARGE SCALE GENOMIC DNA]</scope>
    <source>
        <strain evidence="5">cv. Nipponbare</strain>
    </source>
</reference>
<accession>A0A5S6RBL8</accession>
<evidence type="ECO:0000256" key="1">
    <source>
        <dbReference type="SAM" id="Coils"/>
    </source>
</evidence>
<evidence type="ECO:0000259" key="3">
    <source>
        <dbReference type="Pfam" id="PF04195"/>
    </source>
</evidence>
<dbReference type="PANTHER" id="PTHR33026:SF7">
    <property type="entry name" value="OS03G0100275 PROTEIN"/>
    <property type="match status" value="1"/>
</dbReference>
<dbReference type="AlphaFoldDB" id="A0A5S6RBL8"/>
<feature type="compositionally biased region" description="Basic and acidic residues" evidence="2">
    <location>
        <begin position="416"/>
        <end position="430"/>
    </location>
</feature>
<feature type="region of interest" description="Disordered" evidence="2">
    <location>
        <begin position="809"/>
        <end position="834"/>
    </location>
</feature>
<feature type="region of interest" description="Disordered" evidence="2">
    <location>
        <begin position="365"/>
        <end position="455"/>
    </location>
</feature>
<sequence length="977" mass="107947">MGRLAIAGPIAPRLDGPERLLQPSRGRTCQGEVAFLRQIVFALHPSPETPLAWQGTRTTLRLTPFLLHSLRHGFRQMWLKGLMPSANKPLTGKGEIGASAETVQTMWYGKAVVPKPIDNRMVVFAVFLEAGLRFPCNVLLPEILRLFQVELPQLSPLALVRIAIFDWACRTSGFEPNAELFGAIFFATVNSKTAITPAGTKKTVFGSVNFNVRPERSDLSPVNAAMSKSDRHWIARWFYHTIPFEAGSDLAKALQCRRKVIAPNRKPKIAVDGAMETRFVLLRRVCSRLSCRDLVEEFCILRIFPLSQAWQVTVDQGEEVDGLPNLILPEGTNMLTLDQAENEARRMIGDVSVVEYSQLLTRQAAGRANQRMRGQVKLAPRKRRVPASSDSDADDEDDTEERDGEEKGEEEEEEAVADKAAKETVEDRVDTPGYTPTPSPGHNETGVESNSSPLRRKDLEGAKALVAFSSGKVAKGGPVKKISEKKGLVDIARVFSDDESSDGTPTSPAGRSLDLSTAPLAPLGAAGAGSNAAAGASASAERIASTAARVFGSPLREPAISPLVKAKCAAAKTSASEYSLAAPHFAPGDFETRADLFPFVEGILVAHCSTERTMRARFDGFKSRLQAKDDEISRKNLEVEALANTLKEAKTEVKRLQSELDKGKEARAEVDRLKAELEKEKAHSAVLTNYYNLTEPKMEALRQKASRAEASTHGGVAAVFVGDGKDRRIRENGLPNAPPRPYRHGREGLLQQFGCEHVAEFPTYAKGDWEISAQNISPALRAWRKQFWQKDGRSAAKARLLEQLAKAKAAGRGEEEGAAGEEVGGDAQDHPEGVRRKLCIRPPSGSWRSQNEKFVALKDLPKVRCPFHPVYHEMEINGRSYKVFKVADWLRSHPGRTLEDYDLVHSRRLEDMARFWRNHQRTKRQETIFQRRYSLVCVSPPTPLKIVYDISSDDEPSSPDHSLGRDSDYGGEDVIYL</sequence>
<feature type="coiled-coil region" evidence="1">
    <location>
        <begin position="632"/>
        <end position="683"/>
    </location>
</feature>
<evidence type="ECO:0000313" key="5">
    <source>
        <dbReference type="Proteomes" id="UP000000763"/>
    </source>
</evidence>
<dbReference type="Pfam" id="PF04195">
    <property type="entry name" value="Transposase_28"/>
    <property type="match status" value="1"/>
</dbReference>
<dbReference type="PANTHER" id="PTHR33026">
    <property type="entry name" value="OS06G0360600 PROTEIN"/>
    <property type="match status" value="1"/>
</dbReference>
<feature type="region of interest" description="Disordered" evidence="2">
    <location>
        <begin position="496"/>
        <end position="516"/>
    </location>
</feature>